<evidence type="ECO:0000256" key="9">
    <source>
        <dbReference type="ARBA" id="ARBA00023125"/>
    </source>
</evidence>
<evidence type="ECO:0000256" key="2">
    <source>
        <dbReference type="ARBA" id="ARBA00004123"/>
    </source>
</evidence>
<dbReference type="GO" id="GO:0007018">
    <property type="term" value="P:microtubule-based movement"/>
    <property type="evidence" value="ECO:0007669"/>
    <property type="project" value="InterPro"/>
</dbReference>
<dbReference type="GO" id="GO:0003777">
    <property type="term" value="F:microtubule motor activity"/>
    <property type="evidence" value="ECO:0007669"/>
    <property type="project" value="InterPro"/>
</dbReference>
<dbReference type="GO" id="GO:0005634">
    <property type="term" value="C:nucleus"/>
    <property type="evidence" value="ECO:0007669"/>
    <property type="project" value="UniProtKB-SubCell"/>
</dbReference>
<keyword evidence="9" id="KW-0238">DNA-binding</keyword>
<dbReference type="InterPro" id="IPR001951">
    <property type="entry name" value="Histone_H4"/>
</dbReference>
<keyword evidence="11" id="KW-0544">Nucleosome core</keyword>
<dbReference type="SUPFAM" id="SSF47113">
    <property type="entry name" value="Histone-fold"/>
    <property type="match status" value="1"/>
</dbReference>
<dbReference type="GO" id="GO:0008017">
    <property type="term" value="F:microtubule binding"/>
    <property type="evidence" value="ECO:0007669"/>
    <property type="project" value="InterPro"/>
</dbReference>
<keyword evidence="10" id="KW-0539">Nucleus</keyword>
<dbReference type="GO" id="GO:0005524">
    <property type="term" value="F:ATP binding"/>
    <property type="evidence" value="ECO:0007669"/>
    <property type="project" value="UniProtKB-KW"/>
</dbReference>
<evidence type="ECO:0000259" key="12">
    <source>
        <dbReference type="Pfam" id="PF00225"/>
    </source>
</evidence>
<organism evidence="13 14">
    <name type="scientific">Lepeophtheirus salmonis</name>
    <name type="common">Salmon louse</name>
    <name type="synonym">Caligus salmonis</name>
    <dbReference type="NCBI Taxonomy" id="72036"/>
    <lineage>
        <taxon>Eukaryota</taxon>
        <taxon>Metazoa</taxon>
        <taxon>Ecdysozoa</taxon>
        <taxon>Arthropoda</taxon>
        <taxon>Crustacea</taxon>
        <taxon>Multicrustacea</taxon>
        <taxon>Hexanauplia</taxon>
        <taxon>Copepoda</taxon>
        <taxon>Siphonostomatoida</taxon>
        <taxon>Caligidae</taxon>
        <taxon>Lepeophtheirus</taxon>
    </lineage>
</organism>
<evidence type="ECO:0000256" key="6">
    <source>
        <dbReference type="ARBA" id="ARBA00022454"/>
    </source>
</evidence>
<sequence>MLVSDFLFEIFYFFCDAVTYTEHAKRKTVTAMDVVYALKTQGYTCCIYEGIESSQDELSCEVGISYLEIYNENVIDLINPGGVSSQCQRRREKRESTFPGSHVTSPKHPKHFLSFSNMVTPIDLSILRMPMQNSPDRMLCFRFFLTQKDRSSGLSADVKTAKLSMIDLLL</sequence>
<feature type="domain" description="Kinesin motor" evidence="12">
    <location>
        <begin position="47"/>
        <end position="168"/>
    </location>
</feature>
<dbReference type="EMBL" id="HG994584">
    <property type="protein sequence ID" value="CAF2959515.1"/>
    <property type="molecule type" value="Genomic_DNA"/>
</dbReference>
<dbReference type="Pfam" id="PF00225">
    <property type="entry name" value="Kinesin"/>
    <property type="match status" value="1"/>
</dbReference>
<evidence type="ECO:0000256" key="1">
    <source>
        <dbReference type="ARBA" id="ARBA00002001"/>
    </source>
</evidence>
<dbReference type="GO" id="GO:0030527">
    <property type="term" value="F:structural constituent of chromatin"/>
    <property type="evidence" value="ECO:0007669"/>
    <property type="project" value="InterPro"/>
</dbReference>
<evidence type="ECO:0000256" key="3">
    <source>
        <dbReference type="ARBA" id="ARBA00004286"/>
    </source>
</evidence>
<keyword evidence="14" id="KW-1185">Reference proteome</keyword>
<dbReference type="Gene3D" id="1.10.20.10">
    <property type="entry name" value="Histone, subunit A"/>
    <property type="match status" value="1"/>
</dbReference>
<dbReference type="PRINTS" id="PR00623">
    <property type="entry name" value="HISTONEH4"/>
</dbReference>
<gene>
    <name evidence="13" type="ORF">LSAA_9474</name>
</gene>
<comment type="function">
    <text evidence="1">Core component of nucleosome. Nucleosomes wrap and compact DNA into chromatin, limiting DNA accessibility to the cellular machineries which require DNA as a template. Histones thereby play a central role in transcription regulation, DNA repair, DNA replication and chromosomal stability. DNA accessibility is regulated via a complex set of post-translational modifications of histones, also called histone code, and nucleosome remodeling.</text>
</comment>
<keyword evidence="7" id="KW-0547">Nucleotide-binding</keyword>
<evidence type="ECO:0000256" key="5">
    <source>
        <dbReference type="ARBA" id="ARBA00020836"/>
    </source>
</evidence>
<reference evidence="13" key="1">
    <citation type="submission" date="2021-02" db="EMBL/GenBank/DDBJ databases">
        <authorList>
            <person name="Bekaert M."/>
        </authorList>
    </citation>
    <scope>NUCLEOTIDE SEQUENCE</scope>
    <source>
        <strain evidence="13">IoA-00</strain>
    </source>
</reference>
<keyword evidence="6" id="KW-0158">Chromosome</keyword>
<dbReference type="InterPro" id="IPR001752">
    <property type="entry name" value="Kinesin_motor_dom"/>
</dbReference>
<evidence type="ECO:0000256" key="10">
    <source>
        <dbReference type="ARBA" id="ARBA00023242"/>
    </source>
</evidence>
<comment type="similarity">
    <text evidence="4">Belongs to the histone H4 family.</text>
</comment>
<dbReference type="GO" id="GO:0003677">
    <property type="term" value="F:DNA binding"/>
    <property type="evidence" value="ECO:0007669"/>
    <property type="project" value="UniProtKB-KW"/>
</dbReference>
<name>A0A7R8CXA9_LEPSM</name>
<evidence type="ECO:0000256" key="7">
    <source>
        <dbReference type="ARBA" id="ARBA00022741"/>
    </source>
</evidence>
<dbReference type="GO" id="GO:0046982">
    <property type="term" value="F:protein heterodimerization activity"/>
    <property type="evidence" value="ECO:0007669"/>
    <property type="project" value="InterPro"/>
</dbReference>
<protein>
    <recommendedName>
        <fullName evidence="5">Histone H4</fullName>
    </recommendedName>
</protein>
<evidence type="ECO:0000256" key="8">
    <source>
        <dbReference type="ARBA" id="ARBA00022840"/>
    </source>
</evidence>
<dbReference type="Gene3D" id="3.40.850.10">
    <property type="entry name" value="Kinesin motor domain"/>
    <property type="match status" value="1"/>
</dbReference>
<evidence type="ECO:0000313" key="14">
    <source>
        <dbReference type="Proteomes" id="UP000675881"/>
    </source>
</evidence>
<dbReference type="InterPro" id="IPR036961">
    <property type="entry name" value="Kinesin_motor_dom_sf"/>
</dbReference>
<dbReference type="AlphaFoldDB" id="A0A7R8CXA9"/>
<evidence type="ECO:0000313" key="13">
    <source>
        <dbReference type="EMBL" id="CAF2959515.1"/>
    </source>
</evidence>
<proteinExistence type="inferred from homology"/>
<evidence type="ECO:0000256" key="4">
    <source>
        <dbReference type="ARBA" id="ARBA00006564"/>
    </source>
</evidence>
<comment type="subcellular location">
    <subcellularLocation>
        <location evidence="3">Chromosome</location>
    </subcellularLocation>
    <subcellularLocation>
        <location evidence="2">Nucleus</location>
    </subcellularLocation>
</comment>
<dbReference type="InterPro" id="IPR027417">
    <property type="entry name" value="P-loop_NTPase"/>
</dbReference>
<accession>A0A7R8CXA9</accession>
<evidence type="ECO:0000256" key="11">
    <source>
        <dbReference type="ARBA" id="ARBA00023269"/>
    </source>
</evidence>
<dbReference type="Proteomes" id="UP000675881">
    <property type="component" value="Chromosome 5"/>
</dbReference>
<dbReference type="GO" id="GO:0000786">
    <property type="term" value="C:nucleosome"/>
    <property type="evidence" value="ECO:0007669"/>
    <property type="project" value="UniProtKB-KW"/>
</dbReference>
<dbReference type="SUPFAM" id="SSF52540">
    <property type="entry name" value="P-loop containing nucleoside triphosphate hydrolases"/>
    <property type="match status" value="1"/>
</dbReference>
<keyword evidence="8" id="KW-0067">ATP-binding</keyword>
<dbReference type="InterPro" id="IPR009072">
    <property type="entry name" value="Histone-fold"/>
</dbReference>